<organism evidence="1">
    <name type="scientific">freshwater metagenome</name>
    <dbReference type="NCBI Taxonomy" id="449393"/>
    <lineage>
        <taxon>unclassified sequences</taxon>
        <taxon>metagenomes</taxon>
        <taxon>ecological metagenomes</taxon>
    </lineage>
</organism>
<dbReference type="EMBL" id="CAFBNB010000032">
    <property type="protein sequence ID" value="CAB4922190.1"/>
    <property type="molecule type" value="Genomic_DNA"/>
</dbReference>
<accession>A0A6J7HXJ0</accession>
<gene>
    <name evidence="1" type="ORF">UFOPK3720_00284</name>
</gene>
<dbReference type="AlphaFoldDB" id="A0A6J7HXJ0"/>
<protein>
    <submittedName>
        <fullName evidence="1">Unannotated protein</fullName>
    </submittedName>
</protein>
<evidence type="ECO:0000313" key="1">
    <source>
        <dbReference type="EMBL" id="CAB4922190.1"/>
    </source>
</evidence>
<proteinExistence type="predicted"/>
<name>A0A6J7HXJ0_9ZZZZ</name>
<reference evidence="1" key="1">
    <citation type="submission" date="2020-05" db="EMBL/GenBank/DDBJ databases">
        <authorList>
            <person name="Chiriac C."/>
            <person name="Salcher M."/>
            <person name="Ghai R."/>
            <person name="Kavagutti S V."/>
        </authorList>
    </citation>
    <scope>NUCLEOTIDE SEQUENCE</scope>
</reference>
<sequence length="56" mass="5650">MAEPFAAGAVHDTVIWLTLPSPTGASGVSGTPAGMTAPEEAVDPYPIELVALTRSV</sequence>